<keyword evidence="6 7" id="KW-0472">Membrane</keyword>
<keyword evidence="5 7" id="KW-1133">Transmembrane helix</keyword>
<evidence type="ECO:0000256" key="7">
    <source>
        <dbReference type="SAM" id="Phobius"/>
    </source>
</evidence>
<feature type="transmembrane region" description="Helical" evidence="7">
    <location>
        <begin position="116"/>
        <end position="135"/>
    </location>
</feature>
<proteinExistence type="inferred from homology"/>
<dbReference type="STRING" id="1823756.A4H34_01375"/>
<feature type="domain" description="EccD-like transmembrane" evidence="8">
    <location>
        <begin position="119"/>
        <end position="449"/>
    </location>
</feature>
<feature type="transmembrane region" description="Helical" evidence="7">
    <location>
        <begin position="203"/>
        <end position="220"/>
    </location>
</feature>
<gene>
    <name evidence="9" type="ORF">A4H34_01375</name>
</gene>
<evidence type="ECO:0000313" key="10">
    <source>
        <dbReference type="Proteomes" id="UP000078368"/>
    </source>
</evidence>
<protein>
    <recommendedName>
        <fullName evidence="8">EccD-like transmembrane domain-containing protein</fullName>
    </recommendedName>
</protein>
<accession>A0A179B2H4</accession>
<organism evidence="9 10">
    <name type="scientific">Peptidiphaga gingivicola</name>
    <dbReference type="NCBI Taxonomy" id="2741497"/>
    <lineage>
        <taxon>Bacteria</taxon>
        <taxon>Bacillati</taxon>
        <taxon>Actinomycetota</taxon>
        <taxon>Actinomycetes</taxon>
        <taxon>Actinomycetales</taxon>
        <taxon>Actinomycetaceae</taxon>
        <taxon>Peptidiphaga</taxon>
    </lineage>
</organism>
<name>A0A179B2H4_9ACTO</name>
<dbReference type="AlphaFoldDB" id="A0A179B2H4"/>
<feature type="transmembrane region" description="Helical" evidence="7">
    <location>
        <begin position="253"/>
        <end position="272"/>
    </location>
</feature>
<feature type="transmembrane region" description="Helical" evidence="7">
    <location>
        <begin position="371"/>
        <end position="390"/>
    </location>
</feature>
<dbReference type="OrthoDB" id="3267707at2"/>
<dbReference type="InterPro" id="IPR044049">
    <property type="entry name" value="EccD_transm"/>
</dbReference>
<reference evidence="9 10" key="1">
    <citation type="submission" date="2016-04" db="EMBL/GenBank/DDBJ databases">
        <title>Peptidophaga gingivicola gen. nov., sp. nov., isolated from human subgingival plaque.</title>
        <authorList>
            <person name="Beall C.J."/>
            <person name="Mokrzan E.M."/>
            <person name="Griffen A.L."/>
            <person name="Leys E.J."/>
        </authorList>
    </citation>
    <scope>NUCLEOTIDE SEQUENCE [LARGE SCALE GENOMIC DNA]</scope>
    <source>
        <strain evidence="9 10">BA112</strain>
    </source>
</reference>
<dbReference type="GO" id="GO:0005886">
    <property type="term" value="C:plasma membrane"/>
    <property type="evidence" value="ECO:0007669"/>
    <property type="project" value="UniProtKB-SubCell"/>
</dbReference>
<feature type="transmembrane region" description="Helical" evidence="7">
    <location>
        <begin position="141"/>
        <end position="164"/>
    </location>
</feature>
<feature type="transmembrane region" description="Helical" evidence="7">
    <location>
        <begin position="346"/>
        <end position="364"/>
    </location>
</feature>
<evidence type="ECO:0000256" key="6">
    <source>
        <dbReference type="ARBA" id="ARBA00023136"/>
    </source>
</evidence>
<comment type="caution">
    <text evidence="9">The sequence shown here is derived from an EMBL/GenBank/DDBJ whole genome shotgun (WGS) entry which is preliminary data.</text>
</comment>
<feature type="transmembrane region" description="Helical" evidence="7">
    <location>
        <begin position="321"/>
        <end position="340"/>
    </location>
</feature>
<sequence length="451" mass="47847">MPERKENFIRATLIHEEKRADILLPSNMPVVELIPSVVRRFVSVTPRMVSRGFILTTPNGQVVDQSLTLKAQGINDGTLLMLSPRVKEIEKKYDDPIEAVADVVNETNRPWTDADAAGVATGAAITLLVASAILLCMARPLAGISIPIILGGMAVLLIGVIWALQRGERHTHAAALALVSSVIVGACGFSVPNPPVTFGLDMALGGFCCSIAAMLTMPLLSEWKEIMFAPAVAGISLGTVGAVNMALTDSHERVAVVATSLLGIFLLVLPGLSMRLSRLDQADPLLASGGGGPAANPGARREARPINPRVIKDRYLRGRRAMFAARCGAGFALAVLTPFTVASGKWGVVVIAGILIILTVGSRVQYAKMDVMSEYVIAVLVFAIGCSSVMMLHSQWWLGLVIVLAVVASILIAYGLVIGKTPQWLRQTADMSETIAGIVLIPAAVLALRLW</sequence>
<comment type="subcellular location">
    <subcellularLocation>
        <location evidence="1">Cell membrane</location>
        <topology evidence="1">Multi-pass membrane protein</topology>
    </subcellularLocation>
</comment>
<evidence type="ECO:0000256" key="1">
    <source>
        <dbReference type="ARBA" id="ARBA00004651"/>
    </source>
</evidence>
<dbReference type="EMBL" id="LVZK01000001">
    <property type="protein sequence ID" value="OAP85872.1"/>
    <property type="molecule type" value="Genomic_DNA"/>
</dbReference>
<dbReference type="Pfam" id="PF19053">
    <property type="entry name" value="EccD"/>
    <property type="match status" value="1"/>
</dbReference>
<evidence type="ECO:0000313" key="9">
    <source>
        <dbReference type="EMBL" id="OAP85872.1"/>
    </source>
</evidence>
<evidence type="ECO:0000256" key="5">
    <source>
        <dbReference type="ARBA" id="ARBA00022989"/>
    </source>
</evidence>
<keyword evidence="4 7" id="KW-0812">Transmembrane</keyword>
<feature type="transmembrane region" description="Helical" evidence="7">
    <location>
        <begin position="227"/>
        <end position="247"/>
    </location>
</feature>
<feature type="transmembrane region" description="Helical" evidence="7">
    <location>
        <begin position="396"/>
        <end position="419"/>
    </location>
</feature>
<dbReference type="InterPro" id="IPR024962">
    <property type="entry name" value="YukD-like"/>
</dbReference>
<evidence type="ECO:0000256" key="2">
    <source>
        <dbReference type="ARBA" id="ARBA00006162"/>
    </source>
</evidence>
<evidence type="ECO:0000256" key="3">
    <source>
        <dbReference type="ARBA" id="ARBA00022475"/>
    </source>
</evidence>
<dbReference type="InterPro" id="IPR006707">
    <property type="entry name" value="T7SS_EccD"/>
</dbReference>
<dbReference type="Proteomes" id="UP000078368">
    <property type="component" value="Unassembled WGS sequence"/>
</dbReference>
<evidence type="ECO:0000259" key="8">
    <source>
        <dbReference type="Pfam" id="PF19053"/>
    </source>
</evidence>
<dbReference type="Pfam" id="PF08817">
    <property type="entry name" value="YukD"/>
    <property type="match status" value="1"/>
</dbReference>
<keyword evidence="3" id="KW-1003">Cell membrane</keyword>
<keyword evidence="10" id="KW-1185">Reference proteome</keyword>
<dbReference type="Gene3D" id="3.10.20.90">
    <property type="entry name" value="Phosphatidylinositol 3-kinase Catalytic Subunit, Chain A, domain 1"/>
    <property type="match status" value="1"/>
</dbReference>
<dbReference type="RefSeq" id="WP_009198259.1">
    <property type="nucleotide sequence ID" value="NZ_LVZK01000001.1"/>
</dbReference>
<feature type="transmembrane region" description="Helical" evidence="7">
    <location>
        <begin position="171"/>
        <end position="191"/>
    </location>
</feature>
<evidence type="ECO:0000256" key="4">
    <source>
        <dbReference type="ARBA" id="ARBA00022692"/>
    </source>
</evidence>
<comment type="similarity">
    <text evidence="2">Belongs to the EccD/Snm4 family.</text>
</comment>
<dbReference type="NCBIfam" id="TIGR03920">
    <property type="entry name" value="T7SS_EccD"/>
    <property type="match status" value="1"/>
</dbReference>